<dbReference type="AlphaFoldDB" id="A0A5Q6RZR6"/>
<dbReference type="RefSeq" id="WP_149769092.1">
    <property type="nucleotide sequence ID" value="NZ_VDFQ02000002.1"/>
</dbReference>
<sequence length="152" mass="16307">MTHPVIETPTTEGVERAAALARRWLPAFLAGRRAEDDVYAAGASTWHNVGEWEAEIQATPSRTRTVQAGADLRVEDVRVKVFDGGWVLQSVAVGVNPDGDPVRIPSCLVVTLRDGRIARFEEYADSRAAERLFGSSTTANSPGSGESGAVQD</sequence>
<proteinExistence type="predicted"/>
<dbReference type="OrthoDB" id="7207122at2"/>
<comment type="caution">
    <text evidence="1">The sequence shown here is derived from an EMBL/GenBank/DDBJ whole genome shotgun (WGS) entry which is preliminary data.</text>
</comment>
<dbReference type="InterPro" id="IPR032710">
    <property type="entry name" value="NTF2-like_dom_sf"/>
</dbReference>
<accession>A0A5Q6RZR6</accession>
<dbReference type="EMBL" id="VDFQ02000002">
    <property type="protein sequence ID" value="KAA1423572.1"/>
    <property type="molecule type" value="Genomic_DNA"/>
</dbReference>
<dbReference type="Proteomes" id="UP000307768">
    <property type="component" value="Unassembled WGS sequence"/>
</dbReference>
<gene>
    <name evidence="1" type="ORF">FE697_008215</name>
</gene>
<evidence type="ECO:0000313" key="1">
    <source>
        <dbReference type="EMBL" id="KAA1423572.1"/>
    </source>
</evidence>
<evidence type="ECO:0000313" key="2">
    <source>
        <dbReference type="Proteomes" id="UP000307768"/>
    </source>
</evidence>
<reference evidence="1 2" key="1">
    <citation type="submission" date="2019-09" db="EMBL/GenBank/DDBJ databases">
        <title>Mumia zhuanghuii sp. nov. isolated from the intestinal contents of plateau pika (Ochotona curzoniae) in the Qinghai-Tibet plateau of China.</title>
        <authorList>
            <person name="Tian Z."/>
        </authorList>
    </citation>
    <scope>NUCLEOTIDE SEQUENCE [LARGE SCALE GENOMIC DNA]</scope>
    <source>
        <strain evidence="2">350</strain>
    </source>
</reference>
<evidence type="ECO:0008006" key="3">
    <source>
        <dbReference type="Google" id="ProtNLM"/>
    </source>
</evidence>
<protein>
    <recommendedName>
        <fullName evidence="3">SnoaL-like domain-containing protein</fullName>
    </recommendedName>
</protein>
<dbReference type="SUPFAM" id="SSF54427">
    <property type="entry name" value="NTF2-like"/>
    <property type="match status" value="1"/>
</dbReference>
<name>A0A5Q6RZR6_9ACTN</name>
<dbReference type="Gene3D" id="3.10.450.50">
    <property type="match status" value="1"/>
</dbReference>
<organism evidence="1 2">
    <name type="scientific">Mumia zhuanghuii</name>
    <dbReference type="NCBI Taxonomy" id="2585211"/>
    <lineage>
        <taxon>Bacteria</taxon>
        <taxon>Bacillati</taxon>
        <taxon>Actinomycetota</taxon>
        <taxon>Actinomycetes</taxon>
        <taxon>Propionibacteriales</taxon>
        <taxon>Nocardioidaceae</taxon>
        <taxon>Mumia</taxon>
    </lineage>
</organism>